<name>X1HQQ5_9ZZZZ</name>
<comment type="caution">
    <text evidence="1">The sequence shown here is derived from an EMBL/GenBank/DDBJ whole genome shotgun (WGS) entry which is preliminary data.</text>
</comment>
<accession>X1HQQ5</accession>
<sequence length="197" mass="22268">GEEAQVAGLLFTYSPELPVTIVVLSSHTKFIAIDGQSKILGSITTVSGQIYEAIVKETFIGKSIRKDDEFDDREYFNPQIIDTAYDWVMKSGFLRSMLMPRFLDTLLKTRWYERKLFVEGAIASEDLRAIAQFEALGFPLKTHFVLIGPPRRCAIYEYLFKEKSGITGQILKLTENEAIDKLNIMGGIHLARRAGLI</sequence>
<protein>
    <submittedName>
        <fullName evidence="1">Uncharacterized protein</fullName>
    </submittedName>
</protein>
<gene>
    <name evidence="1" type="ORF">S03H2_55153</name>
</gene>
<dbReference type="GO" id="GO:0008671">
    <property type="term" value="F:2-dehydro-3-deoxygalactonokinase activity"/>
    <property type="evidence" value="ECO:0007669"/>
    <property type="project" value="InterPro"/>
</dbReference>
<proteinExistence type="predicted"/>
<reference evidence="1" key="1">
    <citation type="journal article" date="2014" name="Front. Microbiol.">
        <title>High frequency of phylogenetically diverse reductive dehalogenase-homologous genes in deep subseafloor sedimentary metagenomes.</title>
        <authorList>
            <person name="Kawai M."/>
            <person name="Futagami T."/>
            <person name="Toyoda A."/>
            <person name="Takaki Y."/>
            <person name="Nishi S."/>
            <person name="Hori S."/>
            <person name="Arai W."/>
            <person name="Tsubouchi T."/>
            <person name="Morono Y."/>
            <person name="Uchiyama I."/>
            <person name="Ito T."/>
            <person name="Fujiyama A."/>
            <person name="Inagaki F."/>
            <person name="Takami H."/>
        </authorList>
    </citation>
    <scope>NUCLEOTIDE SEQUENCE</scope>
    <source>
        <strain evidence="1">Expedition CK06-06</strain>
    </source>
</reference>
<dbReference type="InterPro" id="IPR007729">
    <property type="entry name" value="DGOK"/>
</dbReference>
<dbReference type="Gene3D" id="3.30.420.310">
    <property type="entry name" value="2-keto-3-deoxy-galactonokinase, C-terminal domain"/>
    <property type="match status" value="1"/>
</dbReference>
<dbReference type="Pfam" id="PF05035">
    <property type="entry name" value="DGOK"/>
    <property type="match status" value="1"/>
</dbReference>
<evidence type="ECO:0000313" key="1">
    <source>
        <dbReference type="EMBL" id="GAH72456.1"/>
    </source>
</evidence>
<dbReference type="InterPro" id="IPR042257">
    <property type="entry name" value="DGOK_C"/>
</dbReference>
<dbReference type="AlphaFoldDB" id="X1HQQ5"/>
<feature type="non-terminal residue" evidence="1">
    <location>
        <position position="1"/>
    </location>
</feature>
<dbReference type="EMBL" id="BARU01035211">
    <property type="protein sequence ID" value="GAH72456.1"/>
    <property type="molecule type" value="Genomic_DNA"/>
</dbReference>
<dbReference type="GO" id="GO:0034194">
    <property type="term" value="P:D-galactonate catabolic process"/>
    <property type="evidence" value="ECO:0007669"/>
    <property type="project" value="InterPro"/>
</dbReference>
<organism evidence="1">
    <name type="scientific">marine sediment metagenome</name>
    <dbReference type="NCBI Taxonomy" id="412755"/>
    <lineage>
        <taxon>unclassified sequences</taxon>
        <taxon>metagenomes</taxon>
        <taxon>ecological metagenomes</taxon>
    </lineage>
</organism>